<dbReference type="STRING" id="1579316.RC74_15060"/>
<proteinExistence type="predicted"/>
<protein>
    <submittedName>
        <fullName evidence="1">Uncharacterized protein</fullName>
    </submittedName>
</protein>
<sequence length="77" mass="8344">MPNLGGIDPVPMACFALFQQKINAGPRCATFVIGLPRLAVIAAFGWGARLSWAMILSAVCMEEPQGLWGETFIKYEA</sequence>
<reference evidence="1 2" key="1">
    <citation type="submission" date="2016-02" db="EMBL/GenBank/DDBJ databases">
        <title>Complete genome sequence of Halocynthiibacter arcticus PAMC 20958t from arctic marine sediment.</title>
        <authorList>
            <person name="Lee Y.M."/>
            <person name="Baek K."/>
            <person name="Lee H.K."/>
            <person name="Shin S.C."/>
        </authorList>
    </citation>
    <scope>NUCLEOTIDE SEQUENCE [LARGE SCALE GENOMIC DNA]</scope>
    <source>
        <strain evidence="1">PAMC 20958</strain>
    </source>
</reference>
<dbReference type="Proteomes" id="UP000070371">
    <property type="component" value="Chromosome"/>
</dbReference>
<evidence type="ECO:0000313" key="2">
    <source>
        <dbReference type="Proteomes" id="UP000070371"/>
    </source>
</evidence>
<organism evidence="1 2">
    <name type="scientific">Falsihalocynthiibacter arcticus</name>
    <dbReference type="NCBI Taxonomy" id="1579316"/>
    <lineage>
        <taxon>Bacteria</taxon>
        <taxon>Pseudomonadati</taxon>
        <taxon>Pseudomonadota</taxon>
        <taxon>Alphaproteobacteria</taxon>
        <taxon>Rhodobacterales</taxon>
        <taxon>Roseobacteraceae</taxon>
        <taxon>Falsihalocynthiibacter</taxon>
    </lineage>
</organism>
<keyword evidence="2" id="KW-1185">Reference proteome</keyword>
<gene>
    <name evidence="1" type="ORF">RC74_15060</name>
</gene>
<dbReference type="KEGG" id="hat:RC74_15060"/>
<evidence type="ECO:0000313" key="1">
    <source>
        <dbReference type="EMBL" id="AML52414.1"/>
    </source>
</evidence>
<name>A0A126V281_9RHOB</name>
<accession>A0A126V281</accession>
<dbReference type="EMBL" id="CP014327">
    <property type="protein sequence ID" value="AML52414.1"/>
    <property type="molecule type" value="Genomic_DNA"/>
</dbReference>
<dbReference type="AlphaFoldDB" id="A0A126V281"/>